<dbReference type="InterPro" id="IPR053558">
    <property type="entry name" value="T4SS_Dot/Icm_subcomplex"/>
</dbReference>
<evidence type="ECO:0000313" key="2">
    <source>
        <dbReference type="Proteomes" id="UP001320768"/>
    </source>
</evidence>
<reference evidence="1 2" key="1">
    <citation type="journal article" date="2022" name="Nat. Microbiol.">
        <title>The microbiome of a bacterivorous marine choanoflagellate contains a resource-demanding obligate bacterial associate.</title>
        <authorList>
            <person name="Needham D.M."/>
            <person name="Poirier C."/>
            <person name="Bachy C."/>
            <person name="George E.E."/>
            <person name="Wilken S."/>
            <person name="Yung C.C.M."/>
            <person name="Limardo A.J."/>
            <person name="Morando M."/>
            <person name="Sudek L."/>
            <person name="Malmstrom R.R."/>
            <person name="Keeling P.J."/>
            <person name="Santoro A.E."/>
            <person name="Worden A.Z."/>
        </authorList>
    </citation>
    <scope>NUCLEOTIDE SEQUENCE [LARGE SCALE GENOMIC DNA]</scope>
    <source>
        <strain evidence="1 2">Comchoano-2</strain>
    </source>
</reference>
<protein>
    <submittedName>
        <fullName evidence="1">Type IVB secretion system protein IcmJDotN</fullName>
    </submittedName>
</protein>
<dbReference type="NCBIfam" id="NF038221">
    <property type="entry name" value="IcmJ_DotN_IVB"/>
    <property type="match status" value="1"/>
</dbReference>
<dbReference type="EMBL" id="JAKUDN010000002">
    <property type="protein sequence ID" value="MCP8352381.1"/>
    <property type="molecule type" value="Genomic_DNA"/>
</dbReference>
<gene>
    <name evidence="1" type="primary">icmJ</name>
    <name evidence="1" type="ORF">MKS91_03640</name>
</gene>
<dbReference type="RefSeq" id="WP_258569486.1">
    <property type="nucleotide sequence ID" value="NZ_JAKUDN010000002.1"/>
</dbReference>
<dbReference type="Proteomes" id="UP001320768">
    <property type="component" value="Unassembled WGS sequence"/>
</dbReference>
<accession>A0ABT1L640</accession>
<comment type="caution">
    <text evidence="1">The sequence shown here is derived from an EMBL/GenBank/DDBJ whole genome shotgun (WGS) entry which is preliminary data.</text>
</comment>
<keyword evidence="2" id="KW-1185">Reference proteome</keyword>
<proteinExistence type="predicted"/>
<evidence type="ECO:0000313" key="1">
    <source>
        <dbReference type="EMBL" id="MCP8352381.1"/>
    </source>
</evidence>
<organism evidence="1 2">
    <name type="scientific">Candidatus Synchoanobacter obligatus</name>
    <dbReference type="NCBI Taxonomy" id="2919597"/>
    <lineage>
        <taxon>Bacteria</taxon>
        <taxon>Pseudomonadati</taxon>
        <taxon>Pseudomonadota</taxon>
        <taxon>Gammaproteobacteria</taxon>
        <taxon>Candidatus Comchoanobacterales</taxon>
        <taxon>Candidatus Comchoanobacteraceae</taxon>
        <taxon>Candidatus Synchoanobacter</taxon>
    </lineage>
</organism>
<sequence>MNTLSLKLGGSAWGLYAERQGDPKFQTFSSAVFKRDDDRCTFCSFRASKHMMVVNLDHNYQNNKMQNLATACPFCQQCLFLEAAGKLQAGGGTMIYLPEMSQGQLNALCHVLYAAVINGSQFALKADGYIQALKLRASLVEKNYGKGMSNPSFMGQILLDSLLPDGDEKSAKILDNVRLLPSIEGFENMIVEWAGSAISVNE</sequence>
<name>A0ABT1L640_9GAMM</name>